<keyword evidence="2" id="KW-0732">Signal</keyword>
<feature type="transmembrane region" description="Helical" evidence="1">
    <location>
        <begin position="163"/>
        <end position="183"/>
    </location>
</feature>
<feature type="transmembrane region" description="Helical" evidence="1">
    <location>
        <begin position="214"/>
        <end position="236"/>
    </location>
</feature>
<reference evidence="3" key="1">
    <citation type="submission" date="2020-10" db="EMBL/GenBank/DDBJ databases">
        <authorList>
            <person name="Kikuchi T."/>
        </authorList>
    </citation>
    <scope>NUCLEOTIDE SEQUENCE</scope>
    <source>
        <strain evidence="3">NKZ352</strain>
    </source>
</reference>
<dbReference type="PANTHER" id="PTHR23021">
    <property type="entry name" value="SERPENTINE RECEPTOR, CLASS T"/>
    <property type="match status" value="1"/>
</dbReference>
<gene>
    <name evidence="3" type="ORF">CAUJ_LOCUS14761</name>
</gene>
<evidence type="ECO:0000256" key="2">
    <source>
        <dbReference type="SAM" id="SignalP"/>
    </source>
</evidence>
<dbReference type="Gene3D" id="1.20.1070.10">
    <property type="entry name" value="Rhodopsin 7-helix transmembrane proteins"/>
    <property type="match status" value="1"/>
</dbReference>
<sequence length="329" mass="37407">MLPYFIVFLLYLVTVAECQVATTMPAIVLTTEEAAEVEDTGRTLTSDWIVGIAMMVLSMACAVAYSIILFTIWNDKELIRMASYKLMFALGIFDVIQCLPHFVTGIFTICQSTFHPGLAKAMGVLATPCYVAYAVLTIFLSFNRLIQLWSPRLDKMLFGGTRINIWIGAGCFFCFSFAVALSVPGSTIHYIPEWYSWDYDYELPYSTYVQHVEMYIEVGGIFVSAIFYAFILTLLLRTKKRFMITSSYMAEIKILIQATVITVYCTILNVLWHNYQYFLPLNIWSYMGLNFIALRQKIRSKRIPNPTGAISMFVRSNNFSGMKTATGTQ</sequence>
<evidence type="ECO:0000313" key="4">
    <source>
        <dbReference type="Proteomes" id="UP000835052"/>
    </source>
</evidence>
<protein>
    <submittedName>
        <fullName evidence="3">Uncharacterized protein</fullName>
    </submittedName>
</protein>
<feature type="transmembrane region" description="Helical" evidence="1">
    <location>
        <begin position="248"/>
        <end position="271"/>
    </location>
</feature>
<name>A0A8S1HV75_9PELO</name>
<feature type="chain" id="PRO_5035712678" evidence="2">
    <location>
        <begin position="19"/>
        <end position="329"/>
    </location>
</feature>
<feature type="signal peptide" evidence="2">
    <location>
        <begin position="1"/>
        <end position="18"/>
    </location>
</feature>
<dbReference type="Pfam" id="PF10321">
    <property type="entry name" value="7TM_GPCR_Srt"/>
    <property type="match status" value="1"/>
</dbReference>
<keyword evidence="1" id="KW-1133">Transmembrane helix</keyword>
<dbReference type="PANTHER" id="PTHR23021:SF82">
    <property type="entry name" value="G PROTEIN-COUPLED RECEPTOR"/>
    <property type="match status" value="1"/>
</dbReference>
<evidence type="ECO:0000313" key="3">
    <source>
        <dbReference type="EMBL" id="CAD6198856.1"/>
    </source>
</evidence>
<keyword evidence="1" id="KW-0812">Transmembrane</keyword>
<evidence type="ECO:0000256" key="1">
    <source>
        <dbReference type="SAM" id="Phobius"/>
    </source>
</evidence>
<dbReference type="EMBL" id="CAJGYM010000141">
    <property type="protein sequence ID" value="CAD6198856.1"/>
    <property type="molecule type" value="Genomic_DNA"/>
</dbReference>
<dbReference type="SUPFAM" id="SSF81321">
    <property type="entry name" value="Family A G protein-coupled receptor-like"/>
    <property type="match status" value="1"/>
</dbReference>
<comment type="caution">
    <text evidence="3">The sequence shown here is derived from an EMBL/GenBank/DDBJ whole genome shotgun (WGS) entry which is preliminary data.</text>
</comment>
<organism evidence="3 4">
    <name type="scientific">Caenorhabditis auriculariae</name>
    <dbReference type="NCBI Taxonomy" id="2777116"/>
    <lineage>
        <taxon>Eukaryota</taxon>
        <taxon>Metazoa</taxon>
        <taxon>Ecdysozoa</taxon>
        <taxon>Nematoda</taxon>
        <taxon>Chromadorea</taxon>
        <taxon>Rhabditida</taxon>
        <taxon>Rhabditina</taxon>
        <taxon>Rhabditomorpha</taxon>
        <taxon>Rhabditoidea</taxon>
        <taxon>Rhabditidae</taxon>
        <taxon>Peloderinae</taxon>
        <taxon>Caenorhabditis</taxon>
    </lineage>
</organism>
<accession>A0A8S1HV75</accession>
<keyword evidence="1" id="KW-0472">Membrane</keyword>
<feature type="transmembrane region" description="Helical" evidence="1">
    <location>
        <begin position="48"/>
        <end position="74"/>
    </location>
</feature>
<dbReference type="Proteomes" id="UP000835052">
    <property type="component" value="Unassembled WGS sequence"/>
</dbReference>
<keyword evidence="4" id="KW-1185">Reference proteome</keyword>
<dbReference type="OrthoDB" id="5802741at2759"/>
<dbReference type="AlphaFoldDB" id="A0A8S1HV75"/>
<dbReference type="InterPro" id="IPR019425">
    <property type="entry name" value="7TM_GPCR_serpentine_rcpt_Srt"/>
</dbReference>
<proteinExistence type="predicted"/>
<feature type="transmembrane region" description="Helical" evidence="1">
    <location>
        <begin position="86"/>
        <end position="109"/>
    </location>
</feature>
<feature type="transmembrane region" description="Helical" evidence="1">
    <location>
        <begin position="121"/>
        <end position="142"/>
    </location>
</feature>
<feature type="transmembrane region" description="Helical" evidence="1">
    <location>
        <begin position="277"/>
        <end position="294"/>
    </location>
</feature>